<reference evidence="3" key="1">
    <citation type="submission" date="2021-02" db="EMBL/GenBank/DDBJ databases">
        <title>Natronoglycomyces albus gen. nov., sp. nov, a haloalkaliphilic actinobacterium from a soda solonchak soil.</title>
        <authorList>
            <person name="Sorokin D.Y."/>
            <person name="Khijniak T.V."/>
            <person name="Zakharycheva A.P."/>
            <person name="Boueva O.V."/>
            <person name="Ariskina E.V."/>
            <person name="Hahnke R.L."/>
            <person name="Bunk B."/>
            <person name="Sproer C."/>
            <person name="Schumann P."/>
            <person name="Evtushenko L.I."/>
            <person name="Kublanov I.V."/>
        </authorList>
    </citation>
    <scope>NUCLEOTIDE SEQUENCE</scope>
    <source>
        <strain evidence="3">DSM 106290</strain>
    </source>
</reference>
<dbReference type="PROSITE" id="PS51670">
    <property type="entry name" value="SHKT"/>
    <property type="match status" value="2"/>
</dbReference>
<feature type="domain" description="ShKT" evidence="2">
    <location>
        <begin position="63"/>
        <end position="97"/>
    </location>
</feature>
<dbReference type="Proteomes" id="UP000662939">
    <property type="component" value="Chromosome"/>
</dbReference>
<protein>
    <recommendedName>
        <fullName evidence="2">ShKT domain-containing protein</fullName>
    </recommendedName>
</protein>
<dbReference type="PANTHER" id="PTHR21724">
    <property type="entry name" value="SHKT DOMAIN-CONTAINING PROTEIN"/>
    <property type="match status" value="1"/>
</dbReference>
<dbReference type="PANTHER" id="PTHR21724:SF109">
    <property type="entry name" value="SHKT DOMAIN-CONTAINING PROTEIN"/>
    <property type="match status" value="1"/>
</dbReference>
<evidence type="ECO:0000313" key="4">
    <source>
        <dbReference type="Proteomes" id="UP000662939"/>
    </source>
</evidence>
<dbReference type="EMBL" id="CP070496">
    <property type="protein sequence ID" value="QSB06489.1"/>
    <property type="molecule type" value="Genomic_DNA"/>
</dbReference>
<sequence>MTIQKRSFFLSVVKLALAVLLVGLATAIPAAASHTTDASLEPATIIETEVTADCEQASDSEACVDRLSTCPAMANLCGIAMYSSFMALNCPKTCNTCPPPSAPPACQDHENCAQWVANGFCSNPFYTVEQKRQYCPNACNLCDRPALTSYQMYEKS</sequence>
<name>A0A895XT49_9ACTN</name>
<dbReference type="Pfam" id="PF01549">
    <property type="entry name" value="ShK"/>
    <property type="match status" value="2"/>
</dbReference>
<organism evidence="3 4">
    <name type="scientific">Natronoglycomyces albus</name>
    <dbReference type="NCBI Taxonomy" id="2811108"/>
    <lineage>
        <taxon>Bacteria</taxon>
        <taxon>Bacillati</taxon>
        <taxon>Actinomycetota</taxon>
        <taxon>Actinomycetes</taxon>
        <taxon>Glycomycetales</taxon>
        <taxon>Glycomycetaceae</taxon>
        <taxon>Natronoglycomyces</taxon>
    </lineage>
</organism>
<keyword evidence="1" id="KW-0732">Signal</keyword>
<feature type="chain" id="PRO_5034070193" description="ShKT domain-containing protein" evidence="1">
    <location>
        <begin position="33"/>
        <end position="156"/>
    </location>
</feature>
<dbReference type="InterPro" id="IPR003582">
    <property type="entry name" value="ShKT_dom"/>
</dbReference>
<dbReference type="Gene3D" id="1.10.10.1870">
    <property type="entry name" value="ShTK domain-like"/>
    <property type="match status" value="1"/>
</dbReference>
<feature type="signal peptide" evidence="1">
    <location>
        <begin position="1"/>
        <end position="32"/>
    </location>
</feature>
<keyword evidence="4" id="KW-1185">Reference proteome</keyword>
<dbReference type="KEGG" id="nav:JQS30_06190"/>
<proteinExistence type="predicted"/>
<dbReference type="SMART" id="SM00254">
    <property type="entry name" value="ShKT"/>
    <property type="match status" value="2"/>
</dbReference>
<dbReference type="Gene3D" id="1.10.10.1940">
    <property type="match status" value="1"/>
</dbReference>
<gene>
    <name evidence="3" type="ORF">JQS30_06190</name>
</gene>
<dbReference type="AlphaFoldDB" id="A0A895XT49"/>
<evidence type="ECO:0000259" key="2">
    <source>
        <dbReference type="PROSITE" id="PS51670"/>
    </source>
</evidence>
<evidence type="ECO:0000313" key="3">
    <source>
        <dbReference type="EMBL" id="QSB06489.1"/>
    </source>
</evidence>
<evidence type="ECO:0000256" key="1">
    <source>
        <dbReference type="SAM" id="SignalP"/>
    </source>
</evidence>
<feature type="domain" description="ShKT" evidence="2">
    <location>
        <begin position="106"/>
        <end position="142"/>
    </location>
</feature>
<accession>A0A895XT49</accession>